<organism evidence="9 10">
    <name type="scientific">Roseburia inulinivorans DSM 16841</name>
    <dbReference type="NCBI Taxonomy" id="622312"/>
    <lineage>
        <taxon>Bacteria</taxon>
        <taxon>Bacillati</taxon>
        <taxon>Bacillota</taxon>
        <taxon>Clostridia</taxon>
        <taxon>Lachnospirales</taxon>
        <taxon>Lachnospiraceae</taxon>
        <taxon>Roseburia</taxon>
    </lineage>
</organism>
<reference evidence="9 10" key="2">
    <citation type="submission" date="2009-03" db="EMBL/GenBank/DDBJ databases">
        <title>Draft genome sequence of Roseburia inulinivorans (DSM 16841).</title>
        <authorList>
            <person name="Sudarsanam P."/>
            <person name="Ley R."/>
            <person name="Guruge J."/>
            <person name="Turnbaugh P.J."/>
            <person name="Mahowald M."/>
            <person name="Liep D."/>
            <person name="Gordon J."/>
        </authorList>
    </citation>
    <scope>NUCLEOTIDE SEQUENCE [LARGE SCALE GENOMIC DNA]</scope>
    <source>
        <strain evidence="9 10">DSM 16841</strain>
    </source>
</reference>
<accession>C0G086</accession>
<dbReference type="InterPro" id="IPR015967">
    <property type="entry name" value="Rcmb_RecR_Znf"/>
</dbReference>
<evidence type="ECO:0000256" key="7">
    <source>
        <dbReference type="HAMAP-Rule" id="MF_00017"/>
    </source>
</evidence>
<evidence type="ECO:0000256" key="1">
    <source>
        <dbReference type="ARBA" id="ARBA00022723"/>
    </source>
</evidence>
<protein>
    <recommendedName>
        <fullName evidence="7">Recombination protein RecR</fullName>
    </recommendedName>
</protein>
<evidence type="ECO:0000256" key="5">
    <source>
        <dbReference type="ARBA" id="ARBA00023172"/>
    </source>
</evidence>
<dbReference type="Pfam" id="PF02132">
    <property type="entry name" value="RecR_ZnF"/>
    <property type="match status" value="1"/>
</dbReference>
<dbReference type="AlphaFoldDB" id="C0G086"/>
<feature type="zinc finger region" description="C4-type" evidence="7">
    <location>
        <begin position="77"/>
        <end position="92"/>
    </location>
</feature>
<dbReference type="InterPro" id="IPR023627">
    <property type="entry name" value="Rcmb_RecR"/>
</dbReference>
<keyword evidence="2 7" id="KW-0227">DNA damage</keyword>
<dbReference type="SUPFAM" id="SSF111304">
    <property type="entry name" value="Recombination protein RecR"/>
    <property type="match status" value="1"/>
</dbReference>
<dbReference type="InterPro" id="IPR000093">
    <property type="entry name" value="DNA_Rcmb_RecR"/>
</dbReference>
<dbReference type="InterPro" id="IPR006171">
    <property type="entry name" value="TOPRIM_dom"/>
</dbReference>
<dbReference type="GO" id="GO:0006281">
    <property type="term" value="P:DNA repair"/>
    <property type="evidence" value="ECO:0007669"/>
    <property type="project" value="UniProtKB-UniRule"/>
</dbReference>
<proteinExistence type="inferred from homology"/>
<dbReference type="EMBL" id="ACFY01000176">
    <property type="protein sequence ID" value="EEG91748.1"/>
    <property type="molecule type" value="Genomic_DNA"/>
</dbReference>
<evidence type="ECO:0000256" key="6">
    <source>
        <dbReference type="ARBA" id="ARBA00023204"/>
    </source>
</evidence>
<gene>
    <name evidence="7 9" type="primary">recR</name>
    <name evidence="9" type="ORF">ROSEINA2194_04435</name>
</gene>
<dbReference type="Gene3D" id="1.10.8.420">
    <property type="entry name" value="RecR Domain 1"/>
    <property type="match status" value="1"/>
</dbReference>
<comment type="caution">
    <text evidence="9">The sequence shown here is derived from an EMBL/GenBank/DDBJ whole genome shotgun (WGS) entry which is preliminary data.</text>
</comment>
<keyword evidence="6 7" id="KW-0234">DNA repair</keyword>
<evidence type="ECO:0000256" key="4">
    <source>
        <dbReference type="ARBA" id="ARBA00022833"/>
    </source>
</evidence>
<dbReference type="GO" id="GO:0003677">
    <property type="term" value="F:DNA binding"/>
    <property type="evidence" value="ECO:0007669"/>
    <property type="project" value="UniProtKB-UniRule"/>
</dbReference>
<name>C0G086_9FIRM</name>
<dbReference type="Pfam" id="PF21175">
    <property type="entry name" value="RecR_C"/>
    <property type="match status" value="1"/>
</dbReference>
<evidence type="ECO:0000313" key="10">
    <source>
        <dbReference type="Proteomes" id="UP000003561"/>
    </source>
</evidence>
<keyword evidence="4 7" id="KW-0862">Zinc</keyword>
<dbReference type="PROSITE" id="PS01300">
    <property type="entry name" value="RECR"/>
    <property type="match status" value="1"/>
</dbReference>
<dbReference type="Proteomes" id="UP000003561">
    <property type="component" value="Unassembled WGS sequence"/>
</dbReference>
<dbReference type="Gene3D" id="3.40.1360.10">
    <property type="match status" value="1"/>
</dbReference>
<dbReference type="Gene3D" id="6.10.250.240">
    <property type="match status" value="1"/>
</dbReference>
<dbReference type="PANTHER" id="PTHR30446:SF0">
    <property type="entry name" value="RECOMBINATION PROTEIN RECR"/>
    <property type="match status" value="1"/>
</dbReference>
<dbReference type="PANTHER" id="PTHR30446">
    <property type="entry name" value="RECOMBINATION PROTEIN RECR"/>
    <property type="match status" value="1"/>
</dbReference>
<sequence length="217" mass="24182">MQKSLPLKEAAEKSEQEVVMDYYSSQINKLIQELSELPGIGAKSAQRLAFHILNMPVEQVEGLSEAIINARKNVRYCKECFTLTDDELCPICKDASRNHKTIMVVENTRDLAAYEKTQKYDGVYHVLHGAISPMLGIGPNDIKLKELMQRLQQDVDEVIIATNSSLEGETTAMYISKLIKPTGIKVTRIASGVPVGGDLEYIDEVTLLRALEGRTEL</sequence>
<comment type="function">
    <text evidence="7">May play a role in DNA repair. It seems to be involved in an RecBC-independent recombinational process of DNA repair. It may act with RecF and RecO.</text>
</comment>
<keyword evidence="1 7" id="KW-0479">Metal-binding</keyword>
<dbReference type="InterPro" id="IPR034137">
    <property type="entry name" value="TOPRIM_RecR"/>
</dbReference>
<dbReference type="Gene3D" id="3.30.60.80">
    <property type="match status" value="1"/>
</dbReference>
<dbReference type="Pfam" id="PF21176">
    <property type="entry name" value="RecR_HhH"/>
    <property type="match status" value="1"/>
</dbReference>
<dbReference type="CDD" id="cd01025">
    <property type="entry name" value="TOPRIM_recR"/>
    <property type="match status" value="1"/>
</dbReference>
<reference evidence="9 10" key="1">
    <citation type="submission" date="2009-02" db="EMBL/GenBank/DDBJ databases">
        <authorList>
            <person name="Fulton L."/>
            <person name="Clifton S."/>
            <person name="Fulton B."/>
            <person name="Xu J."/>
            <person name="Minx P."/>
            <person name="Pepin K.H."/>
            <person name="Johnson M."/>
            <person name="Bhonagiri V."/>
            <person name="Nash W.E."/>
            <person name="Mardis E.R."/>
            <person name="Wilson R.K."/>
        </authorList>
    </citation>
    <scope>NUCLEOTIDE SEQUENCE [LARGE SCALE GENOMIC DNA]</scope>
    <source>
        <strain evidence="9 10">DSM 16841</strain>
    </source>
</reference>
<evidence type="ECO:0000259" key="8">
    <source>
        <dbReference type="PROSITE" id="PS50880"/>
    </source>
</evidence>
<dbReference type="eggNOG" id="COG0353">
    <property type="taxonomic scope" value="Bacteria"/>
</dbReference>
<keyword evidence="5 7" id="KW-0233">DNA recombination</keyword>
<dbReference type="PROSITE" id="PS50880">
    <property type="entry name" value="TOPRIM"/>
    <property type="match status" value="1"/>
</dbReference>
<evidence type="ECO:0000313" key="9">
    <source>
        <dbReference type="EMBL" id="EEG91748.1"/>
    </source>
</evidence>
<dbReference type="NCBIfam" id="TIGR00615">
    <property type="entry name" value="recR"/>
    <property type="match status" value="1"/>
</dbReference>
<dbReference type="GO" id="GO:0006310">
    <property type="term" value="P:DNA recombination"/>
    <property type="evidence" value="ECO:0007669"/>
    <property type="project" value="UniProtKB-UniRule"/>
</dbReference>
<evidence type="ECO:0000256" key="3">
    <source>
        <dbReference type="ARBA" id="ARBA00022771"/>
    </source>
</evidence>
<dbReference type="Pfam" id="PF13662">
    <property type="entry name" value="Toprim_4"/>
    <property type="match status" value="1"/>
</dbReference>
<comment type="similarity">
    <text evidence="7">Belongs to the RecR family.</text>
</comment>
<feature type="domain" description="Toprim" evidence="8">
    <location>
        <begin position="100"/>
        <end position="194"/>
    </location>
</feature>
<evidence type="ECO:0000256" key="2">
    <source>
        <dbReference type="ARBA" id="ARBA00022763"/>
    </source>
</evidence>
<dbReference type="GO" id="GO:0008270">
    <property type="term" value="F:zinc ion binding"/>
    <property type="evidence" value="ECO:0007669"/>
    <property type="project" value="UniProtKB-KW"/>
</dbReference>
<keyword evidence="3 7" id="KW-0863">Zinc-finger</keyword>
<dbReference type="SMART" id="SM00493">
    <property type="entry name" value="TOPRIM"/>
    <property type="match status" value="1"/>
</dbReference>
<dbReference type="HAMAP" id="MF_00017">
    <property type="entry name" value="RecR"/>
    <property type="match status" value="1"/>
</dbReference>